<evidence type="ECO:0000256" key="2">
    <source>
        <dbReference type="ARBA" id="ARBA00004613"/>
    </source>
</evidence>
<keyword evidence="12" id="KW-1185">Reference proteome</keyword>
<evidence type="ECO:0000259" key="9">
    <source>
        <dbReference type="Pfam" id="PF06429"/>
    </source>
</evidence>
<keyword evidence="11" id="KW-0969">Cilium</keyword>
<evidence type="ECO:0000256" key="6">
    <source>
        <dbReference type="ARBA" id="ARBA00023143"/>
    </source>
</evidence>
<dbReference type="InterPro" id="IPR010930">
    <property type="entry name" value="Flg_bb/hook_C_dom"/>
</dbReference>
<dbReference type="GO" id="GO:0009424">
    <property type="term" value="C:bacterial-type flagellum hook"/>
    <property type="evidence" value="ECO:0007669"/>
    <property type="project" value="InterPro"/>
</dbReference>
<dbReference type="PANTHER" id="PTHR30033:SF1">
    <property type="entry name" value="FLAGELLAR HOOK-ASSOCIATED PROTEIN 1"/>
    <property type="match status" value="1"/>
</dbReference>
<feature type="coiled-coil region" evidence="7">
    <location>
        <begin position="134"/>
        <end position="161"/>
    </location>
</feature>
<dbReference type="Pfam" id="PF00460">
    <property type="entry name" value="Flg_bb_rod"/>
    <property type="match status" value="1"/>
</dbReference>
<feature type="domain" description="Flagellar basal-body/hook protein C-terminal" evidence="9">
    <location>
        <begin position="438"/>
        <end position="474"/>
    </location>
</feature>
<evidence type="ECO:0000313" key="11">
    <source>
        <dbReference type="EMBL" id="PVE47960.1"/>
    </source>
</evidence>
<dbReference type="InterPro" id="IPR001444">
    <property type="entry name" value="Flag_bb_rod_N"/>
</dbReference>
<dbReference type="EMBL" id="QDDR01000003">
    <property type="protein sequence ID" value="PVE47960.1"/>
    <property type="molecule type" value="Genomic_DNA"/>
</dbReference>
<evidence type="ECO:0000256" key="1">
    <source>
        <dbReference type="ARBA" id="ARBA00004117"/>
    </source>
</evidence>
<dbReference type="InterPro" id="IPR002371">
    <property type="entry name" value="FlgK"/>
</dbReference>
<feature type="domain" description="Flagellar hook-associated protein FlgK helical" evidence="10">
    <location>
        <begin position="90"/>
        <end position="309"/>
    </location>
</feature>
<dbReference type="SUPFAM" id="SSF64518">
    <property type="entry name" value="Phase 1 flagellin"/>
    <property type="match status" value="1"/>
</dbReference>
<evidence type="ECO:0000256" key="5">
    <source>
        <dbReference type="ARBA" id="ARBA00022525"/>
    </source>
</evidence>
<evidence type="ECO:0000313" key="12">
    <source>
        <dbReference type="Proteomes" id="UP000244810"/>
    </source>
</evidence>
<dbReference type="GO" id="GO:0005198">
    <property type="term" value="F:structural molecule activity"/>
    <property type="evidence" value="ECO:0007669"/>
    <property type="project" value="InterPro"/>
</dbReference>
<accession>A0A2T7UT67</accession>
<dbReference type="InterPro" id="IPR053927">
    <property type="entry name" value="FlgK_helical"/>
</dbReference>
<comment type="similarity">
    <text evidence="3">Belongs to the flagella basal body rod proteins family.</text>
</comment>
<keyword evidence="11" id="KW-0966">Cell projection</keyword>
<reference evidence="11 12" key="1">
    <citation type="journal article" date="2011" name="Syst. Appl. Microbiol.">
        <title>Defluviimonas denitrificans gen. nov., sp. nov., and Pararhodobacter aggregans gen. nov., sp. nov., non-phototrophic Rhodobacteraceae from the biofilter of a marine aquaculture.</title>
        <authorList>
            <person name="Foesel B.U."/>
            <person name="Drake H.L."/>
            <person name="Schramm A."/>
        </authorList>
    </citation>
    <scope>NUCLEOTIDE SEQUENCE [LARGE SCALE GENOMIC DNA]</scope>
    <source>
        <strain evidence="11 12">D1-19</strain>
    </source>
</reference>
<dbReference type="GO" id="GO:0009425">
    <property type="term" value="C:bacterial-type flagellum basal body"/>
    <property type="evidence" value="ECO:0007669"/>
    <property type="project" value="UniProtKB-SubCell"/>
</dbReference>
<evidence type="ECO:0000256" key="7">
    <source>
        <dbReference type="SAM" id="Coils"/>
    </source>
</evidence>
<keyword evidence="7" id="KW-0175">Coiled coil</keyword>
<dbReference type="GO" id="GO:0005576">
    <property type="term" value="C:extracellular region"/>
    <property type="evidence" value="ECO:0007669"/>
    <property type="project" value="UniProtKB-SubCell"/>
</dbReference>
<dbReference type="Pfam" id="PF22638">
    <property type="entry name" value="FlgK_D1"/>
    <property type="match status" value="1"/>
</dbReference>
<organism evidence="11 12">
    <name type="scientific">Pararhodobacter aggregans</name>
    <dbReference type="NCBI Taxonomy" id="404875"/>
    <lineage>
        <taxon>Bacteria</taxon>
        <taxon>Pseudomonadati</taxon>
        <taxon>Pseudomonadota</taxon>
        <taxon>Alphaproteobacteria</taxon>
        <taxon>Rhodobacterales</taxon>
        <taxon>Paracoccaceae</taxon>
        <taxon>Pararhodobacter</taxon>
    </lineage>
</organism>
<dbReference type="RefSeq" id="WP_107751333.1">
    <property type="nucleotide sequence ID" value="NZ_QBKF01000004.1"/>
</dbReference>
<comment type="caution">
    <text evidence="11">The sequence shown here is derived from an EMBL/GenBank/DDBJ whole genome shotgun (WGS) entry which is preliminary data.</text>
</comment>
<comment type="subcellular location">
    <subcellularLocation>
        <location evidence="1">Bacterial flagellum basal body</location>
    </subcellularLocation>
    <subcellularLocation>
        <location evidence="2">Secreted</location>
    </subcellularLocation>
</comment>
<protein>
    <recommendedName>
        <fullName evidence="4">Flagellar hook-associated protein 1</fullName>
    </recommendedName>
</protein>
<dbReference type="PANTHER" id="PTHR30033">
    <property type="entry name" value="FLAGELLAR HOOK-ASSOCIATED PROTEIN 1"/>
    <property type="match status" value="1"/>
</dbReference>
<gene>
    <name evidence="11" type="ORF">DDE23_07390</name>
</gene>
<evidence type="ECO:0000259" key="8">
    <source>
        <dbReference type="Pfam" id="PF00460"/>
    </source>
</evidence>
<keyword evidence="6" id="KW-0975">Bacterial flagellum</keyword>
<sequence length="475" mass="48651">MGITSALNNANSGLAASARAVQVVSANIANALTPGYAARQLELSAATLGGVGGGVRVNGITRLVDPILLGLQRDAGAALASGNSASAFWQRIETSIGQPGEGLSAALTAFDAALIAASERPDLTSRLAAVSDSAKSLAARLGSIEDTVQQLRVEADKAIANDLRSLNEGLARVDVLNDQIVKMRMGGQPTQGLEDERQSLISSLSEIVPLREYPRDNGRVMLYSAAGELLLDTEPAVFGFTNTVAIDAGMSVGAGLSGLTLNGRAIATGDSGPVGGGRLGTSFAIRDEAAPAVQTQIDAFARDLIARFSDPASDPTLAGAVGLFTDDGGPDSGLAGLAGRLSLNAAVDPAAGGALWRIRDGIGAAIPGPVGDPAQINRLLGALDRSLPSGPGSPLQDVAAQLGDLLTAVSRNRQSAEDTQASARTRHDTFTESMLAQGVDTDSEMQRLLLIEEAYAANARVIQTADAMLRTLLEI</sequence>
<dbReference type="AlphaFoldDB" id="A0A2T7UT67"/>
<dbReference type="OrthoDB" id="7181295at2"/>
<evidence type="ECO:0000256" key="4">
    <source>
        <dbReference type="ARBA" id="ARBA00016244"/>
    </source>
</evidence>
<evidence type="ECO:0000259" key="10">
    <source>
        <dbReference type="Pfam" id="PF22638"/>
    </source>
</evidence>
<name>A0A2T7UT67_9RHOB</name>
<dbReference type="GO" id="GO:0044780">
    <property type="term" value="P:bacterial-type flagellum assembly"/>
    <property type="evidence" value="ECO:0007669"/>
    <property type="project" value="InterPro"/>
</dbReference>
<feature type="domain" description="Flagellar basal body rod protein N-terminal" evidence="8">
    <location>
        <begin position="7"/>
        <end position="36"/>
    </location>
</feature>
<keyword evidence="11" id="KW-0282">Flagellum</keyword>
<dbReference type="Proteomes" id="UP000244810">
    <property type="component" value="Unassembled WGS sequence"/>
</dbReference>
<dbReference type="Pfam" id="PF06429">
    <property type="entry name" value="Flg_bbr_C"/>
    <property type="match status" value="1"/>
</dbReference>
<dbReference type="NCBIfam" id="TIGR02492">
    <property type="entry name" value="flgK_ends"/>
    <property type="match status" value="1"/>
</dbReference>
<keyword evidence="5" id="KW-0964">Secreted</keyword>
<evidence type="ECO:0000256" key="3">
    <source>
        <dbReference type="ARBA" id="ARBA00009677"/>
    </source>
</evidence>
<proteinExistence type="inferred from homology"/>